<dbReference type="PROSITE" id="PS51222">
    <property type="entry name" value="DCD"/>
    <property type="match status" value="1"/>
</dbReference>
<dbReference type="Pfam" id="PF10539">
    <property type="entry name" value="Dev_Cell_Death"/>
    <property type="match status" value="1"/>
</dbReference>
<evidence type="ECO:0000256" key="1">
    <source>
        <dbReference type="SAM" id="MobiDB-lite"/>
    </source>
</evidence>
<dbReference type="PANTHER" id="PTHR46444">
    <property type="entry name" value="DCD (DEVELOPMENT AND CELL DEATH) DOMAIN PROTEIN-RELATED"/>
    <property type="match status" value="1"/>
</dbReference>
<gene>
    <name evidence="2" type="ORF">ZEAMMB73_Zm00001d018040</name>
</gene>
<name>A0A1D6HKB8_MAIZE</name>
<reference evidence="2" key="1">
    <citation type="submission" date="2015-12" db="EMBL/GenBank/DDBJ databases">
        <title>Update maize B73 reference genome by single molecule sequencing technologies.</title>
        <authorList>
            <consortium name="Maize Genome Sequencing Project"/>
            <person name="Ware D."/>
        </authorList>
    </citation>
    <scope>NUCLEOTIDE SEQUENCE</scope>
    <source>
        <tissue evidence="2">Seedling</tissue>
    </source>
</reference>
<dbReference type="PANTHER" id="PTHR46444:SF19">
    <property type="entry name" value="OS02G0745600 PROTEIN"/>
    <property type="match status" value="1"/>
</dbReference>
<feature type="compositionally biased region" description="Low complexity" evidence="1">
    <location>
        <begin position="48"/>
        <end position="59"/>
    </location>
</feature>
<evidence type="ECO:0000313" key="2">
    <source>
        <dbReference type="EMBL" id="AQK74872.1"/>
    </source>
</evidence>
<feature type="compositionally biased region" description="Basic and acidic residues" evidence="1">
    <location>
        <begin position="119"/>
        <end position="140"/>
    </location>
</feature>
<proteinExistence type="predicted"/>
<sequence>MVKRLRRKGDVSSAPPPKAAASRSTNPDKFKKKGVKTDPEKLKAACTESANIAEASASAQTPTPKPVKTSPAAAAAAEIADDRVAQSKTEDGKFSRKETMKGREEQKGEGASDGVTQTKTEDMNVTRKETMKGGERKGDGNTRGGLDLVRHAFDGKFPAQVKFSVFKDCLPIPESSFKHAIKENYSSKGRFTQELNTKQVQRLLALFKPISLSKPAPQHIEDIRKPSDYEERRQLQHIEERAAPINVHAHPLEDRYKMTRSLHPPLFDEPRRGLVLNPYHMQEPQHVPLNYYHQVATRSPYHQPHMDIMHERTAAEVTVRDHQALPGELAARSERVDELYRSYKLSTRAMDLSPGASYLTTYEHPTSVYGEGIQRPALTRVSGPSVPVSTRYSFAGPPAY</sequence>
<dbReference type="EMBL" id="CM000781">
    <property type="protein sequence ID" value="AQK74872.1"/>
    <property type="molecule type" value="Genomic_DNA"/>
</dbReference>
<dbReference type="AlphaFoldDB" id="A0A1D6HKB8"/>
<dbReference type="SMART" id="SM00767">
    <property type="entry name" value="DCD"/>
    <property type="match status" value="1"/>
</dbReference>
<feature type="region of interest" description="Disordered" evidence="1">
    <location>
        <begin position="1"/>
        <end position="143"/>
    </location>
</feature>
<accession>A0A1D6HKB8</accession>
<feature type="compositionally biased region" description="Basic and acidic residues" evidence="1">
    <location>
        <begin position="80"/>
        <end position="110"/>
    </location>
</feature>
<dbReference type="InterPro" id="IPR013989">
    <property type="entry name" value="Dev_and_cell_death_domain"/>
</dbReference>
<organism evidence="2">
    <name type="scientific">Zea mays</name>
    <name type="common">Maize</name>
    <dbReference type="NCBI Taxonomy" id="4577"/>
    <lineage>
        <taxon>Eukaryota</taxon>
        <taxon>Viridiplantae</taxon>
        <taxon>Streptophyta</taxon>
        <taxon>Embryophyta</taxon>
        <taxon>Tracheophyta</taxon>
        <taxon>Spermatophyta</taxon>
        <taxon>Magnoliopsida</taxon>
        <taxon>Liliopsida</taxon>
        <taxon>Poales</taxon>
        <taxon>Poaceae</taxon>
        <taxon>PACMAD clade</taxon>
        <taxon>Panicoideae</taxon>
        <taxon>Andropogonodae</taxon>
        <taxon>Andropogoneae</taxon>
        <taxon>Tripsacinae</taxon>
        <taxon>Zea</taxon>
    </lineage>
</organism>
<dbReference type="ExpressionAtlas" id="A0A1D6HKB8">
    <property type="expression patterns" value="baseline and differential"/>
</dbReference>
<protein>
    <submittedName>
        <fullName evidence="2">DCD (Development and Cell Death) domain protein</fullName>
    </submittedName>
</protein>